<evidence type="ECO:0000313" key="2">
    <source>
        <dbReference type="EMBL" id="MCP9290467.1"/>
    </source>
</evidence>
<accession>A0A9X2L1F8</accession>
<dbReference type="RefSeq" id="WP_255132571.1">
    <property type="nucleotide sequence ID" value="NZ_JANDBC010000001.1"/>
</dbReference>
<keyword evidence="1" id="KW-1133">Transmembrane helix</keyword>
<evidence type="ECO:0000256" key="1">
    <source>
        <dbReference type="SAM" id="Phobius"/>
    </source>
</evidence>
<comment type="caution">
    <text evidence="2">The sequence shown here is derived from an EMBL/GenBank/DDBJ whole genome shotgun (WGS) entry which is preliminary data.</text>
</comment>
<feature type="transmembrane region" description="Helical" evidence="1">
    <location>
        <begin position="100"/>
        <end position="119"/>
    </location>
</feature>
<dbReference type="InterPro" id="IPR018750">
    <property type="entry name" value="DUF2306_membrane"/>
</dbReference>
<sequence length="170" mass="19276">MESYQFDSIGLAHFSFAILSMILGALIIFIKKGGSFHKKLGYVYFGSMIGLNVTALMIYKLFGFFGPFHVFALISLVSVIAGFVPAYLKKPKDTWLEYHYEFMNWSVVGLYAAFWSETFTRFFSFQGWDGFWILVGTATGITVAIGAYLIKKKKSYFLEKFGGKKYASVD</sequence>
<keyword evidence="1" id="KW-0472">Membrane</keyword>
<feature type="transmembrane region" description="Helical" evidence="1">
    <location>
        <begin position="131"/>
        <end position="150"/>
    </location>
</feature>
<keyword evidence="3" id="KW-1185">Reference proteome</keyword>
<evidence type="ECO:0000313" key="3">
    <source>
        <dbReference type="Proteomes" id="UP001139125"/>
    </source>
</evidence>
<protein>
    <submittedName>
        <fullName evidence="2">DUF2306 domain-containing protein</fullName>
    </submittedName>
</protein>
<keyword evidence="1" id="KW-0812">Transmembrane</keyword>
<dbReference type="AlphaFoldDB" id="A0A9X2L1F8"/>
<organism evidence="2 3">
    <name type="scientific">Gracilimonas sediminicola</name>
    <dbReference type="NCBI Taxonomy" id="2952158"/>
    <lineage>
        <taxon>Bacteria</taxon>
        <taxon>Pseudomonadati</taxon>
        <taxon>Balneolota</taxon>
        <taxon>Balneolia</taxon>
        <taxon>Balneolales</taxon>
        <taxon>Balneolaceae</taxon>
        <taxon>Gracilimonas</taxon>
    </lineage>
</organism>
<dbReference type="EMBL" id="JANDBC010000001">
    <property type="protein sequence ID" value="MCP9290467.1"/>
    <property type="molecule type" value="Genomic_DNA"/>
</dbReference>
<proteinExistence type="predicted"/>
<gene>
    <name evidence="2" type="ORF">NM125_02590</name>
</gene>
<feature type="transmembrane region" description="Helical" evidence="1">
    <location>
        <begin position="12"/>
        <end position="30"/>
    </location>
</feature>
<feature type="transmembrane region" description="Helical" evidence="1">
    <location>
        <begin position="68"/>
        <end position="88"/>
    </location>
</feature>
<dbReference type="Pfam" id="PF10067">
    <property type="entry name" value="DUF2306"/>
    <property type="match status" value="1"/>
</dbReference>
<reference evidence="2" key="1">
    <citation type="submission" date="2022-06" db="EMBL/GenBank/DDBJ databases">
        <title>Gracilimonas sp. CAU 1638 isolated from sea sediment.</title>
        <authorList>
            <person name="Kim W."/>
        </authorList>
    </citation>
    <scope>NUCLEOTIDE SEQUENCE</scope>
    <source>
        <strain evidence="2">CAU 1638</strain>
    </source>
</reference>
<name>A0A9X2L1F8_9BACT</name>
<dbReference type="Proteomes" id="UP001139125">
    <property type="component" value="Unassembled WGS sequence"/>
</dbReference>
<feature type="transmembrane region" description="Helical" evidence="1">
    <location>
        <begin position="42"/>
        <end position="62"/>
    </location>
</feature>